<proteinExistence type="predicted"/>
<dbReference type="AlphaFoldDB" id="A0A0F9UKH5"/>
<gene>
    <name evidence="1" type="ORF">LCGC14_0209770</name>
</gene>
<name>A0A0F9UKH5_9ZZZZ</name>
<comment type="caution">
    <text evidence="1">The sequence shown here is derived from an EMBL/GenBank/DDBJ whole genome shotgun (WGS) entry which is preliminary data.</text>
</comment>
<evidence type="ECO:0000313" key="1">
    <source>
        <dbReference type="EMBL" id="KKN92164.1"/>
    </source>
</evidence>
<reference evidence="1" key="1">
    <citation type="journal article" date="2015" name="Nature">
        <title>Complex archaea that bridge the gap between prokaryotes and eukaryotes.</title>
        <authorList>
            <person name="Spang A."/>
            <person name="Saw J.H."/>
            <person name="Jorgensen S.L."/>
            <person name="Zaremba-Niedzwiedzka K."/>
            <person name="Martijn J."/>
            <person name="Lind A.E."/>
            <person name="van Eijk R."/>
            <person name="Schleper C."/>
            <person name="Guy L."/>
            <person name="Ettema T.J."/>
        </authorList>
    </citation>
    <scope>NUCLEOTIDE SEQUENCE</scope>
</reference>
<organism evidence="1">
    <name type="scientific">marine sediment metagenome</name>
    <dbReference type="NCBI Taxonomy" id="412755"/>
    <lineage>
        <taxon>unclassified sequences</taxon>
        <taxon>metagenomes</taxon>
        <taxon>ecological metagenomes</taxon>
    </lineage>
</organism>
<protein>
    <recommendedName>
        <fullName evidence="2">DUF4145 domain-containing protein</fullName>
    </recommendedName>
</protein>
<sequence>MKRYRIFSFDFDSRAHSLEPVQDQWDEKVKELHIQNREKTIKGLAEQFGNWSIEQKVKNFQDLKLKPFSVAAFHNKFLEQIRNSFVVGGYYPALTGSCALGERILNHMVLLLRDYHKESPEYKKLYRKQSFDYWPVAIDALESWGELLPEAAEKLRDLNDKRNHAIHFNPETDHNDRELALQAIHLVQDIVSAQFSAFGRQPWYFCVPGEMYIKKEWEDRPLIKHIFIPNSALVGPKHRVESMIPKIVVNDRFEYEDREISDEEYIELRQRR</sequence>
<accession>A0A0F9UKH5</accession>
<evidence type="ECO:0008006" key="2">
    <source>
        <dbReference type="Google" id="ProtNLM"/>
    </source>
</evidence>
<dbReference type="EMBL" id="LAZR01000096">
    <property type="protein sequence ID" value="KKN92164.1"/>
    <property type="molecule type" value="Genomic_DNA"/>
</dbReference>